<dbReference type="GO" id="GO:0007030">
    <property type="term" value="P:Golgi organization"/>
    <property type="evidence" value="ECO:0007669"/>
    <property type="project" value="InterPro"/>
</dbReference>
<evidence type="ECO:0000313" key="11">
    <source>
        <dbReference type="RefSeq" id="XP_030376596.1"/>
    </source>
</evidence>
<evidence type="ECO:0000313" key="10">
    <source>
        <dbReference type="Proteomes" id="UP000504634"/>
    </source>
</evidence>
<evidence type="ECO:0000256" key="6">
    <source>
        <dbReference type="ARBA" id="ARBA00023136"/>
    </source>
</evidence>
<evidence type="ECO:0000256" key="7">
    <source>
        <dbReference type="SAM" id="Coils"/>
    </source>
</evidence>
<evidence type="ECO:0000256" key="4">
    <source>
        <dbReference type="ARBA" id="ARBA00023034"/>
    </source>
</evidence>
<protein>
    <submittedName>
        <fullName evidence="11">Golgin-84</fullName>
    </submittedName>
</protein>
<dbReference type="InterPro" id="IPR019177">
    <property type="entry name" value="Golgin_subfamily_A_member_5"/>
</dbReference>
<dbReference type="OrthoDB" id="248903at2759"/>
<reference evidence="11" key="1">
    <citation type="submission" date="2025-08" db="UniProtKB">
        <authorList>
            <consortium name="RefSeq"/>
        </authorList>
    </citation>
    <scope>IDENTIFICATION</scope>
    <source>
        <strain evidence="11">11010-0011.00</strain>
        <tissue evidence="11">Whole body</tissue>
    </source>
</reference>
<keyword evidence="2 9" id="KW-0812">Transmembrane</keyword>
<evidence type="ECO:0000256" key="1">
    <source>
        <dbReference type="ARBA" id="ARBA00004409"/>
    </source>
</evidence>
<dbReference type="PANTHER" id="PTHR13815:SF7">
    <property type="entry name" value="GOLGIN SUBFAMILY A MEMBER 5"/>
    <property type="match status" value="1"/>
</dbReference>
<feature type="region of interest" description="Disordered" evidence="8">
    <location>
        <begin position="37"/>
        <end position="80"/>
    </location>
</feature>
<sequence length="525" mass="59854">MSSWITGLADRAENILNKIDQNAATALQIEPNSLDSMKKSLTSSTQSLKSSFSPAKRASTSMSMSTSIGGNSASSANSEYGGVGQLETMEMRKTLPTSASFSTSLGTFTNNMDTQELAAFKIALNEITAERDELHQRLGEMNQDTENFSLKQHVQELEVLSQSLSQERDKAVQELNEAQTAGLAYVHSISELETNLAKLQQEYLNTAHKLQMQTKETEQQRLELQEYRAKAQRALQAKDTLIAELKGNPIEQGTQLTAKDSETRFLQIEHDALKQELHHSNEEQQKLRLQMENYMELERQRELELSTARHREETLTKELRSVREHNLTTESEQRVLTQELNSLRQQLSNHMAASATRLQEKEQQLQQLRQQQNIRLSIDGFNTDKNDYEKRLKALTESLVERQSTLERITAERNALRLQYEKTQMQLQQSIHLNELESQRGGARNALLSNSTDDAKSQFPLLMHPSPFDNRVARRVKRAYSSLDSAGIRLGAFLRRYPLMRISVIMYVALLHLWVMFVLLSTTPN</sequence>
<evidence type="ECO:0000256" key="5">
    <source>
        <dbReference type="ARBA" id="ARBA00023054"/>
    </source>
</evidence>
<proteinExistence type="predicted"/>
<dbReference type="AlphaFoldDB" id="A0A6J2TIU9"/>
<dbReference type="GO" id="GO:0031985">
    <property type="term" value="C:Golgi cisterna"/>
    <property type="evidence" value="ECO:0007669"/>
    <property type="project" value="TreeGrafter"/>
</dbReference>
<gene>
    <name evidence="11" type="primary">LOC115625603</name>
</gene>
<dbReference type="RefSeq" id="XP_030376596.1">
    <property type="nucleotide sequence ID" value="XM_030520736.1"/>
</dbReference>
<dbReference type="GeneID" id="115625603"/>
<dbReference type="PANTHER" id="PTHR13815">
    <property type="entry name" value="GOLGIN-84"/>
    <property type="match status" value="1"/>
</dbReference>
<dbReference type="CTD" id="42905"/>
<feature type="compositionally biased region" description="Low complexity" evidence="8">
    <location>
        <begin position="39"/>
        <end position="78"/>
    </location>
</feature>
<comment type="subcellular location">
    <subcellularLocation>
        <location evidence="1">Golgi apparatus membrane</location>
        <topology evidence="1">Single-pass type IV membrane protein</topology>
    </subcellularLocation>
</comment>
<evidence type="ECO:0000256" key="3">
    <source>
        <dbReference type="ARBA" id="ARBA00022989"/>
    </source>
</evidence>
<keyword evidence="4" id="KW-0333">Golgi apparatus</keyword>
<keyword evidence="5 7" id="KW-0175">Coiled coil</keyword>
<feature type="transmembrane region" description="Helical" evidence="9">
    <location>
        <begin position="499"/>
        <end position="520"/>
    </location>
</feature>
<dbReference type="GO" id="GO:0000301">
    <property type="term" value="P:retrograde transport, vesicle recycling within Golgi"/>
    <property type="evidence" value="ECO:0007669"/>
    <property type="project" value="TreeGrafter"/>
</dbReference>
<dbReference type="Proteomes" id="UP000504634">
    <property type="component" value="Unplaced"/>
</dbReference>
<dbReference type="Pfam" id="PF09787">
    <property type="entry name" value="Golgin_A5"/>
    <property type="match status" value="1"/>
</dbReference>
<dbReference type="GO" id="GO:0000139">
    <property type="term" value="C:Golgi membrane"/>
    <property type="evidence" value="ECO:0007669"/>
    <property type="project" value="UniProtKB-SubCell"/>
</dbReference>
<evidence type="ECO:0000256" key="2">
    <source>
        <dbReference type="ARBA" id="ARBA00022692"/>
    </source>
</evidence>
<feature type="coiled-coil region" evidence="7">
    <location>
        <begin position="344"/>
        <end position="426"/>
    </location>
</feature>
<evidence type="ECO:0000256" key="9">
    <source>
        <dbReference type="SAM" id="Phobius"/>
    </source>
</evidence>
<feature type="coiled-coil region" evidence="7">
    <location>
        <begin position="270"/>
        <end position="300"/>
    </location>
</feature>
<keyword evidence="6 9" id="KW-0472">Membrane</keyword>
<organism evidence="10 11">
    <name type="scientific">Drosophila lebanonensis</name>
    <name type="common">Fruit fly</name>
    <name type="synonym">Scaptodrosophila lebanonensis</name>
    <dbReference type="NCBI Taxonomy" id="7225"/>
    <lineage>
        <taxon>Eukaryota</taxon>
        <taxon>Metazoa</taxon>
        <taxon>Ecdysozoa</taxon>
        <taxon>Arthropoda</taxon>
        <taxon>Hexapoda</taxon>
        <taxon>Insecta</taxon>
        <taxon>Pterygota</taxon>
        <taxon>Neoptera</taxon>
        <taxon>Endopterygota</taxon>
        <taxon>Diptera</taxon>
        <taxon>Brachycera</taxon>
        <taxon>Muscomorpha</taxon>
        <taxon>Ephydroidea</taxon>
        <taxon>Drosophilidae</taxon>
        <taxon>Scaptodrosophila</taxon>
    </lineage>
</organism>
<keyword evidence="3 9" id="KW-1133">Transmembrane helix</keyword>
<evidence type="ECO:0000256" key="8">
    <source>
        <dbReference type="SAM" id="MobiDB-lite"/>
    </source>
</evidence>
<accession>A0A6J2TIU9</accession>
<feature type="coiled-coil region" evidence="7">
    <location>
        <begin position="117"/>
        <end position="244"/>
    </location>
</feature>
<name>A0A6J2TIU9_DROLE</name>
<keyword evidence="10" id="KW-1185">Reference proteome</keyword>